<protein>
    <recommendedName>
        <fullName evidence="3">SAF domain-containing protein</fullName>
    </recommendedName>
</protein>
<feature type="transmembrane region" description="Helical" evidence="2">
    <location>
        <begin position="42"/>
        <end position="62"/>
    </location>
</feature>
<gene>
    <name evidence="4" type="ORF">GGQ54_001653</name>
</gene>
<evidence type="ECO:0000313" key="5">
    <source>
        <dbReference type="Proteomes" id="UP000527616"/>
    </source>
</evidence>
<evidence type="ECO:0000256" key="2">
    <source>
        <dbReference type="SAM" id="Phobius"/>
    </source>
</evidence>
<comment type="caution">
    <text evidence="4">The sequence shown here is derived from an EMBL/GenBank/DDBJ whole genome shotgun (WGS) entry which is preliminary data.</text>
</comment>
<evidence type="ECO:0000313" key="4">
    <source>
        <dbReference type="EMBL" id="NYI71093.1"/>
    </source>
</evidence>
<dbReference type="InterPro" id="IPR013974">
    <property type="entry name" value="SAF"/>
</dbReference>
<dbReference type="EMBL" id="JACBZS010000001">
    <property type="protein sequence ID" value="NYI71093.1"/>
    <property type="molecule type" value="Genomic_DNA"/>
</dbReference>
<keyword evidence="2" id="KW-0812">Transmembrane</keyword>
<dbReference type="AlphaFoldDB" id="A0A7Z0D8V8"/>
<dbReference type="RefSeq" id="WP_179444962.1">
    <property type="nucleotide sequence ID" value="NZ_JACBZS010000001.1"/>
</dbReference>
<keyword evidence="2" id="KW-1133">Transmembrane helix</keyword>
<organism evidence="4 5">
    <name type="scientific">Naumannella cuiyingiana</name>
    <dbReference type="NCBI Taxonomy" id="1347891"/>
    <lineage>
        <taxon>Bacteria</taxon>
        <taxon>Bacillati</taxon>
        <taxon>Actinomycetota</taxon>
        <taxon>Actinomycetes</taxon>
        <taxon>Propionibacteriales</taxon>
        <taxon>Propionibacteriaceae</taxon>
        <taxon>Naumannella</taxon>
    </lineage>
</organism>
<feature type="domain" description="SAF" evidence="3">
    <location>
        <begin position="68"/>
        <end position="131"/>
    </location>
</feature>
<reference evidence="4 5" key="1">
    <citation type="submission" date="2020-07" db="EMBL/GenBank/DDBJ databases">
        <title>Sequencing the genomes of 1000 actinobacteria strains.</title>
        <authorList>
            <person name="Klenk H.-P."/>
        </authorList>
    </citation>
    <scope>NUCLEOTIDE SEQUENCE [LARGE SCALE GENOMIC DNA]</scope>
    <source>
        <strain evidence="4 5">DSM 103164</strain>
    </source>
</reference>
<dbReference type="CDD" id="cd11614">
    <property type="entry name" value="SAF_CpaB_FlgA_like"/>
    <property type="match status" value="1"/>
</dbReference>
<evidence type="ECO:0000256" key="1">
    <source>
        <dbReference type="SAM" id="MobiDB-lite"/>
    </source>
</evidence>
<evidence type="ECO:0000259" key="3">
    <source>
        <dbReference type="SMART" id="SM00858"/>
    </source>
</evidence>
<name>A0A7Z0D8V8_9ACTN</name>
<keyword evidence="5" id="KW-1185">Reference proteome</keyword>
<proteinExistence type="predicted"/>
<keyword evidence="2" id="KW-0472">Membrane</keyword>
<dbReference type="SMART" id="SM00858">
    <property type="entry name" value="SAF"/>
    <property type="match status" value="1"/>
</dbReference>
<sequence>MTVDERSRTPARASAPAEQSFADPFQVRPAQPPLRPRRRPKLIAAGVLAVCLGGLAGAAIHLQSIDQTPVIMVTRAVARGEVIEAADLGTVGIGAAPGLATVPAAELESLIGQTARIDLAAGSVLPAGAVGADPLPEGFSRVGLRLPAGRLPTSPLPPGEPVSLVPVQPTSGENDDKLAGIGPVAATIAASPELAPDQSAWLVDVSVPTGDARLVTELAAADRIALVHEAG</sequence>
<dbReference type="Proteomes" id="UP000527616">
    <property type="component" value="Unassembled WGS sequence"/>
</dbReference>
<accession>A0A7Z0D8V8</accession>
<feature type="region of interest" description="Disordered" evidence="1">
    <location>
        <begin position="1"/>
        <end position="36"/>
    </location>
</feature>
<dbReference type="Pfam" id="PF08666">
    <property type="entry name" value="SAF"/>
    <property type="match status" value="1"/>
</dbReference>